<name>A0A9W8IKR6_9FUNG</name>
<accession>A0A9W8IKR6</accession>
<dbReference type="Proteomes" id="UP001140074">
    <property type="component" value="Unassembled WGS sequence"/>
</dbReference>
<dbReference type="AlphaFoldDB" id="A0A9W8IKR6"/>
<sequence>MSVEVDKLLDFDNKTGLYQPSKGKDVKGSAQGARLVKEHCKLILLISRADILARWRAGLLAQFTTEELAGLI</sequence>
<comment type="caution">
    <text evidence="1">The sequence shown here is derived from an EMBL/GenBank/DDBJ whole genome shotgun (WGS) entry which is preliminary data.</text>
</comment>
<reference evidence="1" key="1">
    <citation type="submission" date="2022-07" db="EMBL/GenBank/DDBJ databases">
        <title>Phylogenomic reconstructions and comparative analyses of Kickxellomycotina fungi.</title>
        <authorList>
            <person name="Reynolds N.K."/>
            <person name="Stajich J.E."/>
            <person name="Barry K."/>
            <person name="Grigoriev I.V."/>
            <person name="Crous P."/>
            <person name="Smith M.E."/>
        </authorList>
    </citation>
    <scope>NUCLEOTIDE SEQUENCE</scope>
    <source>
        <strain evidence="1">RSA 476</strain>
    </source>
</reference>
<evidence type="ECO:0000313" key="2">
    <source>
        <dbReference type="Proteomes" id="UP001140074"/>
    </source>
</evidence>
<keyword evidence="2" id="KW-1185">Reference proteome</keyword>
<dbReference type="EMBL" id="JANBUY010000095">
    <property type="protein sequence ID" value="KAJ2864210.1"/>
    <property type="molecule type" value="Genomic_DNA"/>
</dbReference>
<protein>
    <submittedName>
        <fullName evidence="1">Uncharacterized protein</fullName>
    </submittedName>
</protein>
<evidence type="ECO:0000313" key="1">
    <source>
        <dbReference type="EMBL" id="KAJ2864210.1"/>
    </source>
</evidence>
<gene>
    <name evidence="1" type="ORF">GGH94_003074</name>
</gene>
<proteinExistence type="predicted"/>
<organism evidence="1 2">
    <name type="scientific">Coemansia aciculifera</name>
    <dbReference type="NCBI Taxonomy" id="417176"/>
    <lineage>
        <taxon>Eukaryota</taxon>
        <taxon>Fungi</taxon>
        <taxon>Fungi incertae sedis</taxon>
        <taxon>Zoopagomycota</taxon>
        <taxon>Kickxellomycotina</taxon>
        <taxon>Kickxellomycetes</taxon>
        <taxon>Kickxellales</taxon>
        <taxon>Kickxellaceae</taxon>
        <taxon>Coemansia</taxon>
    </lineage>
</organism>